<evidence type="ECO:0000256" key="1">
    <source>
        <dbReference type="ARBA" id="ARBA00001933"/>
    </source>
</evidence>
<reference evidence="7 8" key="1">
    <citation type="submission" date="2016-08" db="EMBL/GenBank/DDBJ databases">
        <title>Complete genome sequence of Spiroplasma helicoides TABS-2 (DSM 22551).</title>
        <authorList>
            <person name="Shen W.-Y."/>
            <person name="Lo W.-S."/>
            <person name="Lai Y.-C."/>
            <person name="Kuo C.-H."/>
        </authorList>
    </citation>
    <scope>NUCLEOTIDE SEQUENCE [LARGE SCALE GENOMIC DNA]</scope>
    <source>
        <strain evidence="7 8">TABS-2</strain>
    </source>
</reference>
<sequence>MFKNKIKREKINSWKWKIDKNEIPMTVAVMDFKTAPLIKKAMKRRISLDNYGYSYVPDSFYESVQKWWSKRHQWNFEKKEILFCAGVIPTLSSTIRKLVKDGENIVVLTPVYYIFFNSIINNNKVPLPSDLVYKEGKYEIDFEDLEKKLANNKTTMLIMCNPHNPIGKVWDKETLKKVGDLCLKYNVLIISDEIHCDLTYSIKYTPMASISDEIANITITCVSMSKAFNLAGIQSSAIIIKNEEIRKKVDRAINTDEVAYPNIIATQAFEAATASEKWLNNTLKALERNKNYLIKEISENAPYIKVVDCDSTYLMWLDCSKICNDTSELCDFIRKYSGLILTKGKEFKGNGEKFIRWNFACPKSMLNLALKRFFTSLDRITEVK</sequence>
<proteinExistence type="inferred from homology"/>
<dbReference type="Gene3D" id="3.40.640.10">
    <property type="entry name" value="Type I PLP-dependent aspartate aminotransferase-like (Major domain)"/>
    <property type="match status" value="1"/>
</dbReference>
<keyword evidence="4 7" id="KW-0456">Lyase</keyword>
<gene>
    <name evidence="7" type="primary">patB</name>
    <name evidence="7" type="ORF">SHELI_v1c05560</name>
</gene>
<organism evidence="7 8">
    <name type="scientific">Spiroplasma helicoides</name>
    <dbReference type="NCBI Taxonomy" id="216938"/>
    <lineage>
        <taxon>Bacteria</taxon>
        <taxon>Bacillati</taxon>
        <taxon>Mycoplasmatota</taxon>
        <taxon>Mollicutes</taxon>
        <taxon>Entomoplasmatales</taxon>
        <taxon>Spiroplasmataceae</taxon>
        <taxon>Spiroplasma</taxon>
    </lineage>
</organism>
<dbReference type="AlphaFoldDB" id="A0A1B3SKR0"/>
<dbReference type="EMBL" id="CP017015">
    <property type="protein sequence ID" value="AOG60507.1"/>
    <property type="molecule type" value="Genomic_DNA"/>
</dbReference>
<dbReference type="RefSeq" id="WP_198146114.1">
    <property type="nucleotide sequence ID" value="NZ_CP017015.1"/>
</dbReference>
<name>A0A1B3SKR0_9MOLU</name>
<dbReference type="GO" id="GO:0030170">
    <property type="term" value="F:pyridoxal phosphate binding"/>
    <property type="evidence" value="ECO:0007669"/>
    <property type="project" value="InterPro"/>
</dbReference>
<dbReference type="CDD" id="cd00609">
    <property type="entry name" value="AAT_like"/>
    <property type="match status" value="1"/>
</dbReference>
<dbReference type="PANTHER" id="PTHR43525:SF1">
    <property type="entry name" value="PROTEIN MALY"/>
    <property type="match status" value="1"/>
</dbReference>
<feature type="domain" description="Aminotransferase class I/classII large" evidence="6">
    <location>
        <begin position="27"/>
        <end position="372"/>
    </location>
</feature>
<dbReference type="KEGG" id="shj:SHELI_v1c05560"/>
<dbReference type="Pfam" id="PF00155">
    <property type="entry name" value="Aminotran_1_2"/>
    <property type="match status" value="1"/>
</dbReference>
<evidence type="ECO:0000256" key="2">
    <source>
        <dbReference type="ARBA" id="ARBA00012224"/>
    </source>
</evidence>
<evidence type="ECO:0000256" key="3">
    <source>
        <dbReference type="ARBA" id="ARBA00022898"/>
    </source>
</evidence>
<dbReference type="Proteomes" id="UP000094378">
    <property type="component" value="Chromosome"/>
</dbReference>
<dbReference type="InterPro" id="IPR015421">
    <property type="entry name" value="PyrdxlP-dep_Trfase_major"/>
</dbReference>
<keyword evidence="8" id="KW-1185">Reference proteome</keyword>
<evidence type="ECO:0000259" key="6">
    <source>
        <dbReference type="Pfam" id="PF00155"/>
    </source>
</evidence>
<dbReference type="InterPro" id="IPR004839">
    <property type="entry name" value="Aminotransferase_I/II_large"/>
</dbReference>
<evidence type="ECO:0000313" key="8">
    <source>
        <dbReference type="Proteomes" id="UP000094378"/>
    </source>
</evidence>
<dbReference type="InterPro" id="IPR027619">
    <property type="entry name" value="C-S_lyase_PatB-like"/>
</dbReference>
<evidence type="ECO:0000313" key="7">
    <source>
        <dbReference type="EMBL" id="AOG60507.1"/>
    </source>
</evidence>
<dbReference type="STRING" id="216938.SHELI_v1c05560"/>
<dbReference type="NCBIfam" id="TIGR04350">
    <property type="entry name" value="C_S_lyase_PatB"/>
    <property type="match status" value="1"/>
</dbReference>
<dbReference type="PANTHER" id="PTHR43525">
    <property type="entry name" value="PROTEIN MALY"/>
    <property type="match status" value="1"/>
</dbReference>
<protein>
    <recommendedName>
        <fullName evidence="2">cysteine-S-conjugate beta-lyase</fullName>
        <ecNumber evidence="2">4.4.1.13</ecNumber>
    </recommendedName>
</protein>
<dbReference type="InterPro" id="IPR015424">
    <property type="entry name" value="PyrdxlP-dep_Trfase"/>
</dbReference>
<dbReference type="Gene3D" id="3.90.1150.10">
    <property type="entry name" value="Aspartate Aminotransferase, domain 1"/>
    <property type="match status" value="1"/>
</dbReference>
<evidence type="ECO:0000256" key="4">
    <source>
        <dbReference type="ARBA" id="ARBA00023239"/>
    </source>
</evidence>
<dbReference type="InterPro" id="IPR015422">
    <property type="entry name" value="PyrdxlP-dep_Trfase_small"/>
</dbReference>
<dbReference type="EC" id="4.4.1.13" evidence="2"/>
<comment type="similarity">
    <text evidence="5">Belongs to the class-II pyridoxal-phosphate-dependent aminotransferase family. MalY/PatB cystathionine beta-lyase subfamily.</text>
</comment>
<dbReference type="SUPFAM" id="SSF53383">
    <property type="entry name" value="PLP-dependent transferases"/>
    <property type="match status" value="1"/>
</dbReference>
<accession>A0A1B3SKR0</accession>
<evidence type="ECO:0000256" key="5">
    <source>
        <dbReference type="ARBA" id="ARBA00037974"/>
    </source>
</evidence>
<dbReference type="GO" id="GO:0047804">
    <property type="term" value="F:cysteine-S-conjugate beta-lyase activity"/>
    <property type="evidence" value="ECO:0007669"/>
    <property type="project" value="UniProtKB-EC"/>
</dbReference>
<comment type="cofactor">
    <cofactor evidence="1">
        <name>pyridoxal 5'-phosphate</name>
        <dbReference type="ChEBI" id="CHEBI:597326"/>
    </cofactor>
</comment>
<keyword evidence="3" id="KW-0663">Pyridoxal phosphate</keyword>
<dbReference type="InterPro" id="IPR051798">
    <property type="entry name" value="Class-II_PLP-Dep_Aminotrans"/>
</dbReference>